<evidence type="ECO:0000259" key="5">
    <source>
        <dbReference type="PROSITE" id="PS50931"/>
    </source>
</evidence>
<proteinExistence type="inferred from homology"/>
<evidence type="ECO:0000256" key="3">
    <source>
        <dbReference type="ARBA" id="ARBA00023125"/>
    </source>
</evidence>
<reference evidence="6 7" key="1">
    <citation type="submission" date="2019-09" db="EMBL/GenBank/DDBJ databases">
        <title>Phylogeny of genus Pseudoclavibacter and closely related genus.</title>
        <authorList>
            <person name="Li Y."/>
        </authorList>
    </citation>
    <scope>NUCLEOTIDE SEQUENCE [LARGE SCALE GENOMIC DNA]</scope>
    <source>
        <strain evidence="6 7">THG-MD12</strain>
    </source>
</reference>
<dbReference type="SUPFAM" id="SSF46785">
    <property type="entry name" value="Winged helix' DNA-binding domain"/>
    <property type="match status" value="1"/>
</dbReference>
<dbReference type="RefSeq" id="WP_151423666.1">
    <property type="nucleotide sequence ID" value="NZ_WBJX01000003.1"/>
</dbReference>
<dbReference type="Gene3D" id="3.40.190.10">
    <property type="entry name" value="Periplasmic binding protein-like II"/>
    <property type="match status" value="2"/>
</dbReference>
<organism evidence="6 7">
    <name type="scientific">Pseudoclavibacter terrae</name>
    <dbReference type="NCBI Taxonomy" id="1530195"/>
    <lineage>
        <taxon>Bacteria</taxon>
        <taxon>Bacillati</taxon>
        <taxon>Actinomycetota</taxon>
        <taxon>Actinomycetes</taxon>
        <taxon>Micrococcales</taxon>
        <taxon>Microbacteriaceae</taxon>
        <taxon>Pseudoclavibacter</taxon>
    </lineage>
</organism>
<keyword evidence="3" id="KW-0238">DNA-binding</keyword>
<evidence type="ECO:0000313" key="7">
    <source>
        <dbReference type="Proteomes" id="UP000490386"/>
    </source>
</evidence>
<name>A0A7J5B0K9_9MICO</name>
<evidence type="ECO:0000313" key="6">
    <source>
        <dbReference type="EMBL" id="KAB1637453.1"/>
    </source>
</evidence>
<evidence type="ECO:0000256" key="2">
    <source>
        <dbReference type="ARBA" id="ARBA00023015"/>
    </source>
</evidence>
<keyword evidence="7" id="KW-1185">Reference proteome</keyword>
<keyword evidence="2" id="KW-0805">Transcription regulation</keyword>
<evidence type="ECO:0000256" key="4">
    <source>
        <dbReference type="ARBA" id="ARBA00023163"/>
    </source>
</evidence>
<keyword evidence="4" id="KW-0804">Transcription</keyword>
<gene>
    <name evidence="6" type="ORF">F8O03_09460</name>
</gene>
<dbReference type="GO" id="GO:0032993">
    <property type="term" value="C:protein-DNA complex"/>
    <property type="evidence" value="ECO:0007669"/>
    <property type="project" value="TreeGrafter"/>
</dbReference>
<comment type="similarity">
    <text evidence="1">Belongs to the LysR transcriptional regulatory family.</text>
</comment>
<feature type="domain" description="HTH lysR-type" evidence="5">
    <location>
        <begin position="3"/>
        <end position="59"/>
    </location>
</feature>
<comment type="caution">
    <text evidence="6">The sequence shown here is derived from an EMBL/GenBank/DDBJ whole genome shotgun (WGS) entry which is preliminary data.</text>
</comment>
<dbReference type="GO" id="GO:0003700">
    <property type="term" value="F:DNA-binding transcription factor activity"/>
    <property type="evidence" value="ECO:0007669"/>
    <property type="project" value="InterPro"/>
</dbReference>
<protein>
    <submittedName>
        <fullName evidence="6">LysR family transcriptional regulator</fullName>
    </submittedName>
</protein>
<dbReference type="Gene3D" id="1.10.10.10">
    <property type="entry name" value="Winged helix-like DNA-binding domain superfamily/Winged helix DNA-binding domain"/>
    <property type="match status" value="1"/>
</dbReference>
<dbReference type="OrthoDB" id="3636008at2"/>
<sequence>MSVTIAQLRALVTVVDRASFTEAAVELGVGQSAVSHSVTGLERAVGGRVLRRDGGIALTALGSSVIEHARAALASVAALESAVRRDDTLTGTVRLGAVATVCQGLVPDLLALWSARLPNIAVSIYEGDDDEMPEWLEAGLVDAAVLVEPSAAPPGALLVATDEFAALVPADHPLAQQESIPLDELDDDGLIVSTGGCETHVKRMHDELGLPYVFSHRVREMSTMFRMVQQGMGVAVIPSLGRGMLPDDLVMRPLTARRPRRLVLSGPSTRPWHPLVDALVDATGADFASTVKVEL</sequence>
<dbReference type="PANTHER" id="PTHR30346:SF28">
    <property type="entry name" value="HTH-TYPE TRANSCRIPTIONAL REGULATOR CYNR"/>
    <property type="match status" value="1"/>
</dbReference>
<dbReference type="InterPro" id="IPR036388">
    <property type="entry name" value="WH-like_DNA-bd_sf"/>
</dbReference>
<dbReference type="Pfam" id="PF00126">
    <property type="entry name" value="HTH_1"/>
    <property type="match status" value="1"/>
</dbReference>
<accession>A0A7J5B0K9</accession>
<dbReference type="InterPro" id="IPR005119">
    <property type="entry name" value="LysR_subst-bd"/>
</dbReference>
<dbReference type="Pfam" id="PF03466">
    <property type="entry name" value="LysR_substrate"/>
    <property type="match status" value="1"/>
</dbReference>
<dbReference type="EMBL" id="WBJX01000003">
    <property type="protein sequence ID" value="KAB1637453.1"/>
    <property type="molecule type" value="Genomic_DNA"/>
</dbReference>
<evidence type="ECO:0000256" key="1">
    <source>
        <dbReference type="ARBA" id="ARBA00009437"/>
    </source>
</evidence>
<dbReference type="GO" id="GO:0003677">
    <property type="term" value="F:DNA binding"/>
    <property type="evidence" value="ECO:0007669"/>
    <property type="project" value="UniProtKB-KW"/>
</dbReference>
<dbReference type="CDD" id="cd05466">
    <property type="entry name" value="PBP2_LTTR_substrate"/>
    <property type="match status" value="1"/>
</dbReference>
<dbReference type="PANTHER" id="PTHR30346">
    <property type="entry name" value="TRANSCRIPTIONAL DUAL REGULATOR HCAR-RELATED"/>
    <property type="match status" value="1"/>
</dbReference>
<dbReference type="PROSITE" id="PS50931">
    <property type="entry name" value="HTH_LYSR"/>
    <property type="match status" value="1"/>
</dbReference>
<dbReference type="AlphaFoldDB" id="A0A7J5B0K9"/>
<dbReference type="InterPro" id="IPR000847">
    <property type="entry name" value="LysR_HTH_N"/>
</dbReference>
<dbReference type="Proteomes" id="UP000490386">
    <property type="component" value="Unassembled WGS sequence"/>
</dbReference>
<dbReference type="SUPFAM" id="SSF53850">
    <property type="entry name" value="Periplasmic binding protein-like II"/>
    <property type="match status" value="1"/>
</dbReference>
<dbReference type="InterPro" id="IPR036390">
    <property type="entry name" value="WH_DNA-bd_sf"/>
</dbReference>